<gene>
    <name evidence="2" type="ORF">HEP81_05468</name>
</gene>
<sequence length="245" mass="27313">MVRDDLRTWLRVRQEVDWGDVREVTGPIRGRRDGILAAAALRDKPGETTRGDGLRAAWRQARTDAAAGEALGFRLLQEWQKLVLGLPEVPFRTLPAFAKEGRERYGLSAETPLLFDACLAESGTPHLSLTARAARLYLDVCFFHPFDDGNGRAALLALGFVLAREQILLDEVGPIQIRRYADDPVGALSLARIVRALAVATERRGQLSVGRPAMTEARRACRAARRDVSTRRRSPELMNEFIAEW</sequence>
<dbReference type="GeneID" id="91465014"/>
<dbReference type="InterPro" id="IPR036597">
    <property type="entry name" value="Fido-like_dom_sf"/>
</dbReference>
<dbReference type="SUPFAM" id="SSF140931">
    <property type="entry name" value="Fic-like"/>
    <property type="match status" value="1"/>
</dbReference>
<protein>
    <recommendedName>
        <fullName evidence="1">Fido domain-containing protein</fullName>
    </recommendedName>
</protein>
<dbReference type="RefSeq" id="WP_063755232.1">
    <property type="nucleotide sequence ID" value="NZ_CP051006.1"/>
</dbReference>
<dbReference type="EMBL" id="CP051006">
    <property type="protein sequence ID" value="QNT95720.1"/>
    <property type="molecule type" value="Genomic_DNA"/>
</dbReference>
<organism evidence="2 3">
    <name type="scientific">Streptomyces griseofuscus</name>
    <dbReference type="NCBI Taxonomy" id="146922"/>
    <lineage>
        <taxon>Bacteria</taxon>
        <taxon>Bacillati</taxon>
        <taxon>Actinomycetota</taxon>
        <taxon>Actinomycetes</taxon>
        <taxon>Kitasatosporales</taxon>
        <taxon>Streptomycetaceae</taxon>
        <taxon>Streptomyces</taxon>
    </lineage>
</organism>
<evidence type="ECO:0000259" key="1">
    <source>
        <dbReference type="PROSITE" id="PS51459"/>
    </source>
</evidence>
<dbReference type="Proteomes" id="UP000516422">
    <property type="component" value="Chromosome"/>
</dbReference>
<evidence type="ECO:0000313" key="3">
    <source>
        <dbReference type="Proteomes" id="UP000516422"/>
    </source>
</evidence>
<feature type="domain" description="Fido" evidence="1">
    <location>
        <begin position="71"/>
        <end position="203"/>
    </location>
</feature>
<dbReference type="InterPro" id="IPR003812">
    <property type="entry name" value="Fido"/>
</dbReference>
<dbReference type="PROSITE" id="PS51459">
    <property type="entry name" value="FIDO"/>
    <property type="match status" value="1"/>
</dbReference>
<proteinExistence type="predicted"/>
<name>A0A7H1Q5Z0_9ACTN</name>
<evidence type="ECO:0000313" key="2">
    <source>
        <dbReference type="EMBL" id="QNT95720.1"/>
    </source>
</evidence>
<dbReference type="Pfam" id="PF02661">
    <property type="entry name" value="Fic"/>
    <property type="match status" value="1"/>
</dbReference>
<dbReference type="Gene3D" id="1.10.3290.10">
    <property type="entry name" value="Fido-like domain"/>
    <property type="match status" value="1"/>
</dbReference>
<reference evidence="2 3" key="1">
    <citation type="submission" date="2020-04" db="EMBL/GenBank/DDBJ databases">
        <title>Characterization and engineering of Streptomyces griseofuscus DSM40191 as a potential heterologous host for expression of BGCs.</title>
        <authorList>
            <person name="Gren T."/>
            <person name="Whitford C.M."/>
            <person name="Mohite O.S."/>
            <person name="Joergensen T.S."/>
            <person name="Nielsen J.B."/>
            <person name="Lee S.Y."/>
            <person name="Weber T."/>
        </authorList>
    </citation>
    <scope>NUCLEOTIDE SEQUENCE [LARGE SCALE GENOMIC DNA]</scope>
    <source>
        <strain evidence="2 3">DSM 40191</strain>
    </source>
</reference>
<accession>A0A7H1Q5Z0</accession>
<dbReference type="KEGG" id="sgf:HEP81_05468"/>
<dbReference type="AlphaFoldDB" id="A0A7H1Q5Z0"/>